<evidence type="ECO:0000256" key="4">
    <source>
        <dbReference type="ARBA" id="ARBA00022833"/>
    </source>
</evidence>
<sequence>MPKVAKSDKPAATKKAAGTSKRGASPYNMFMKTELAKVKKEKPDIGHKDAFKLAASNWATAPENPKNAAK</sequence>
<dbReference type="InterPro" id="IPR036910">
    <property type="entry name" value="HMG_box_dom_sf"/>
</dbReference>
<feature type="compositionally biased region" description="Basic and acidic residues" evidence="5">
    <location>
        <begin position="1"/>
        <end position="11"/>
    </location>
</feature>
<dbReference type="Pfam" id="PF04690">
    <property type="entry name" value="YABBY"/>
    <property type="match status" value="1"/>
</dbReference>
<keyword evidence="8" id="KW-1185">Reference proteome</keyword>
<keyword evidence="3" id="KW-0863">Zinc-finger</keyword>
<dbReference type="EMBL" id="QEAQ01000005">
    <property type="protein sequence ID" value="TPX61829.1"/>
    <property type="molecule type" value="Genomic_DNA"/>
</dbReference>
<comment type="similarity">
    <text evidence="1">Belongs to the YABBY family.</text>
</comment>
<dbReference type="InterPro" id="IPR056775">
    <property type="entry name" value="YABBY_C"/>
</dbReference>
<feature type="region of interest" description="Disordered" evidence="5">
    <location>
        <begin position="1"/>
        <end position="25"/>
    </location>
</feature>
<gene>
    <name evidence="7" type="ORF">PhCBS80983_g00779</name>
</gene>
<keyword evidence="2" id="KW-0479">Metal-binding</keyword>
<comment type="caution">
    <text evidence="7">The sequence shown here is derived from an EMBL/GenBank/DDBJ whole genome shotgun (WGS) entry which is preliminary data.</text>
</comment>
<dbReference type="GO" id="GO:0005634">
    <property type="term" value="C:nucleus"/>
    <property type="evidence" value="ECO:0007669"/>
    <property type="project" value="TreeGrafter"/>
</dbReference>
<keyword evidence="4" id="KW-0862">Zinc</keyword>
<evidence type="ECO:0000313" key="8">
    <source>
        <dbReference type="Proteomes" id="UP000318582"/>
    </source>
</evidence>
<evidence type="ECO:0000256" key="5">
    <source>
        <dbReference type="SAM" id="MobiDB-lite"/>
    </source>
</evidence>
<protein>
    <recommendedName>
        <fullName evidence="6">YABBY protein C-terminal domain-containing protein</fullName>
    </recommendedName>
</protein>
<evidence type="ECO:0000256" key="3">
    <source>
        <dbReference type="ARBA" id="ARBA00022771"/>
    </source>
</evidence>
<dbReference type="Proteomes" id="UP000318582">
    <property type="component" value="Unassembled WGS sequence"/>
</dbReference>
<dbReference type="PANTHER" id="PTHR31675">
    <property type="entry name" value="PROTEIN YABBY 6-RELATED"/>
    <property type="match status" value="1"/>
</dbReference>
<evidence type="ECO:0000313" key="7">
    <source>
        <dbReference type="EMBL" id="TPX61829.1"/>
    </source>
</evidence>
<evidence type="ECO:0000256" key="1">
    <source>
        <dbReference type="ARBA" id="ARBA00010325"/>
    </source>
</evidence>
<proteinExistence type="inferred from homology"/>
<dbReference type="InterPro" id="IPR006780">
    <property type="entry name" value="YABBY"/>
</dbReference>
<dbReference type="Gene3D" id="1.10.30.10">
    <property type="entry name" value="High mobility group box domain"/>
    <property type="match status" value="1"/>
</dbReference>
<accession>A0A507ECJ6</accession>
<dbReference type="GO" id="GO:0045165">
    <property type="term" value="P:cell fate commitment"/>
    <property type="evidence" value="ECO:0007669"/>
    <property type="project" value="TreeGrafter"/>
</dbReference>
<reference evidence="7 8" key="1">
    <citation type="journal article" date="2019" name="Sci. Rep.">
        <title>Comparative genomics of chytrid fungi reveal insights into the obligate biotrophic and pathogenic lifestyle of Synchytrium endobioticum.</title>
        <authorList>
            <person name="van de Vossenberg B.T.L.H."/>
            <person name="Warris S."/>
            <person name="Nguyen H.D.T."/>
            <person name="van Gent-Pelzer M.P.E."/>
            <person name="Joly D.L."/>
            <person name="van de Geest H.C."/>
            <person name="Bonants P.J.M."/>
            <person name="Smith D.S."/>
            <person name="Levesque C.A."/>
            <person name="van der Lee T.A.J."/>
        </authorList>
    </citation>
    <scope>NUCLEOTIDE SEQUENCE [LARGE SCALE GENOMIC DNA]</scope>
    <source>
        <strain evidence="7 8">CBS 809.83</strain>
    </source>
</reference>
<name>A0A507ECJ6_9FUNG</name>
<dbReference type="SUPFAM" id="SSF47095">
    <property type="entry name" value="HMG-box"/>
    <property type="match status" value="1"/>
</dbReference>
<organism evidence="7 8">
    <name type="scientific">Powellomyces hirtus</name>
    <dbReference type="NCBI Taxonomy" id="109895"/>
    <lineage>
        <taxon>Eukaryota</taxon>
        <taxon>Fungi</taxon>
        <taxon>Fungi incertae sedis</taxon>
        <taxon>Chytridiomycota</taxon>
        <taxon>Chytridiomycota incertae sedis</taxon>
        <taxon>Chytridiomycetes</taxon>
        <taxon>Spizellomycetales</taxon>
        <taxon>Powellomycetaceae</taxon>
        <taxon>Powellomyces</taxon>
    </lineage>
</organism>
<dbReference type="OrthoDB" id="667577at2759"/>
<dbReference type="PANTHER" id="PTHR31675:SF1">
    <property type="entry name" value="PROTEIN CRABS CLAW"/>
    <property type="match status" value="1"/>
</dbReference>
<evidence type="ECO:0000259" key="6">
    <source>
        <dbReference type="Pfam" id="PF04690"/>
    </source>
</evidence>
<dbReference type="AlphaFoldDB" id="A0A507ECJ6"/>
<dbReference type="CDD" id="cd00084">
    <property type="entry name" value="HMG-box_SF"/>
    <property type="match status" value="1"/>
</dbReference>
<dbReference type="GO" id="GO:0008270">
    <property type="term" value="F:zinc ion binding"/>
    <property type="evidence" value="ECO:0007669"/>
    <property type="project" value="UniProtKB-KW"/>
</dbReference>
<evidence type="ECO:0000256" key="2">
    <source>
        <dbReference type="ARBA" id="ARBA00022723"/>
    </source>
</evidence>
<feature type="domain" description="YABBY protein C-terminal" evidence="6">
    <location>
        <begin position="14"/>
        <end position="65"/>
    </location>
</feature>